<reference evidence="2 3" key="1">
    <citation type="journal article" date="2017" name="PLoS Biol.">
        <title>The sea cucumber genome provides insights into morphological evolution and visceral regeneration.</title>
        <authorList>
            <person name="Zhang X."/>
            <person name="Sun L."/>
            <person name="Yuan J."/>
            <person name="Sun Y."/>
            <person name="Gao Y."/>
            <person name="Zhang L."/>
            <person name="Li S."/>
            <person name="Dai H."/>
            <person name="Hamel J.F."/>
            <person name="Liu C."/>
            <person name="Yu Y."/>
            <person name="Liu S."/>
            <person name="Lin W."/>
            <person name="Guo K."/>
            <person name="Jin S."/>
            <person name="Xu P."/>
            <person name="Storey K.B."/>
            <person name="Huan P."/>
            <person name="Zhang T."/>
            <person name="Zhou Y."/>
            <person name="Zhang J."/>
            <person name="Lin C."/>
            <person name="Li X."/>
            <person name="Xing L."/>
            <person name="Huo D."/>
            <person name="Sun M."/>
            <person name="Wang L."/>
            <person name="Mercier A."/>
            <person name="Li F."/>
            <person name="Yang H."/>
            <person name="Xiang J."/>
        </authorList>
    </citation>
    <scope>NUCLEOTIDE SEQUENCE [LARGE SCALE GENOMIC DNA]</scope>
    <source>
        <strain evidence="2">Shaxun</strain>
        <tissue evidence="2">Muscle</tissue>
    </source>
</reference>
<dbReference type="PROSITE" id="PS50041">
    <property type="entry name" value="C_TYPE_LECTIN_2"/>
    <property type="match status" value="1"/>
</dbReference>
<protein>
    <submittedName>
        <fullName evidence="2">Putative C-type lectin domain family 4 member F-like</fullName>
    </submittedName>
</protein>
<evidence type="ECO:0000259" key="1">
    <source>
        <dbReference type="PROSITE" id="PS50041"/>
    </source>
</evidence>
<dbReference type="InterPro" id="IPR001304">
    <property type="entry name" value="C-type_lectin-like"/>
</dbReference>
<dbReference type="GO" id="GO:0030246">
    <property type="term" value="F:carbohydrate binding"/>
    <property type="evidence" value="ECO:0007669"/>
    <property type="project" value="UniProtKB-KW"/>
</dbReference>
<dbReference type="STRING" id="307972.A0A2G8JPR6"/>
<dbReference type="InterPro" id="IPR016186">
    <property type="entry name" value="C-type_lectin-like/link_sf"/>
</dbReference>
<sequence>MDVQFEWLIWSACFYITLPIECPDGFESYNYDCSCYNIVTSPEASRPDADKTCESEASHLVKIETPEEMTWLAGVYDLDSQYWCGANGLKEESKTWMDGTPVTFEGGFGDHDYTYDDESGCYRIVPAGVITDAEPNTWHDSPCNRKYGYICEYEDEMCLRAMETTSPEIVTIETTSRIHLGYPFNLSSVAASIVEGSRRVSVPGYFTKSKCIMKCTKVQCQAVFYSTKTRRCQMAMLDEIRRK</sequence>
<comment type="caution">
    <text evidence="2">The sequence shown here is derived from an EMBL/GenBank/DDBJ whole genome shotgun (WGS) entry which is preliminary data.</text>
</comment>
<dbReference type="InterPro" id="IPR050111">
    <property type="entry name" value="C-type_lectin/snaclec_domain"/>
</dbReference>
<dbReference type="CDD" id="cd00037">
    <property type="entry name" value="CLECT"/>
    <property type="match status" value="1"/>
</dbReference>
<dbReference type="Pfam" id="PF00059">
    <property type="entry name" value="Lectin_C"/>
    <property type="match status" value="1"/>
</dbReference>
<feature type="domain" description="C-type lectin" evidence="1">
    <location>
        <begin position="31"/>
        <end position="152"/>
    </location>
</feature>
<dbReference type="Gene3D" id="3.10.100.10">
    <property type="entry name" value="Mannose-Binding Protein A, subunit A"/>
    <property type="match status" value="1"/>
</dbReference>
<accession>A0A2G8JPR6</accession>
<name>A0A2G8JPR6_STIJA</name>
<dbReference type="SMART" id="SM00034">
    <property type="entry name" value="CLECT"/>
    <property type="match status" value="1"/>
</dbReference>
<dbReference type="OrthoDB" id="8935730at2759"/>
<dbReference type="InterPro" id="IPR016187">
    <property type="entry name" value="CTDL_fold"/>
</dbReference>
<dbReference type="PANTHER" id="PTHR22803">
    <property type="entry name" value="MANNOSE, PHOSPHOLIPASE, LECTIN RECEPTOR RELATED"/>
    <property type="match status" value="1"/>
</dbReference>
<keyword evidence="3" id="KW-1185">Reference proteome</keyword>
<proteinExistence type="predicted"/>
<dbReference type="AlphaFoldDB" id="A0A2G8JPR6"/>
<evidence type="ECO:0000313" key="3">
    <source>
        <dbReference type="Proteomes" id="UP000230750"/>
    </source>
</evidence>
<dbReference type="Proteomes" id="UP000230750">
    <property type="component" value="Unassembled WGS sequence"/>
</dbReference>
<gene>
    <name evidence="2" type="ORF">BSL78_25419</name>
</gene>
<organism evidence="2 3">
    <name type="scientific">Stichopus japonicus</name>
    <name type="common">Sea cucumber</name>
    <dbReference type="NCBI Taxonomy" id="307972"/>
    <lineage>
        <taxon>Eukaryota</taxon>
        <taxon>Metazoa</taxon>
        <taxon>Echinodermata</taxon>
        <taxon>Eleutherozoa</taxon>
        <taxon>Echinozoa</taxon>
        <taxon>Holothuroidea</taxon>
        <taxon>Aspidochirotacea</taxon>
        <taxon>Aspidochirotida</taxon>
        <taxon>Stichopodidae</taxon>
        <taxon>Apostichopus</taxon>
    </lineage>
</organism>
<evidence type="ECO:0000313" key="2">
    <source>
        <dbReference type="EMBL" id="PIK37746.1"/>
    </source>
</evidence>
<keyword evidence="2" id="KW-0430">Lectin</keyword>
<dbReference type="SUPFAM" id="SSF56436">
    <property type="entry name" value="C-type lectin-like"/>
    <property type="match status" value="1"/>
</dbReference>
<dbReference type="EMBL" id="MRZV01001457">
    <property type="protein sequence ID" value="PIK37746.1"/>
    <property type="molecule type" value="Genomic_DNA"/>
</dbReference>